<keyword evidence="1" id="KW-1015">Disulfide bond</keyword>
<dbReference type="SMART" id="SM00032">
    <property type="entry name" value="CCP"/>
    <property type="match status" value="1"/>
</dbReference>
<dbReference type="Proteomes" id="UP000504617">
    <property type="component" value="Unplaced"/>
</dbReference>
<evidence type="ECO:0000256" key="2">
    <source>
        <dbReference type="SAM" id="Phobius"/>
    </source>
</evidence>
<dbReference type="InterPro" id="IPR000436">
    <property type="entry name" value="Sushi_SCR_CCP_dom"/>
</dbReference>
<organism evidence="4 5">
    <name type="scientific">Thamnophis sirtalis</name>
    <dbReference type="NCBI Taxonomy" id="35019"/>
    <lineage>
        <taxon>Eukaryota</taxon>
        <taxon>Metazoa</taxon>
        <taxon>Chordata</taxon>
        <taxon>Craniata</taxon>
        <taxon>Vertebrata</taxon>
        <taxon>Euteleostomi</taxon>
        <taxon>Lepidosauria</taxon>
        <taxon>Squamata</taxon>
        <taxon>Bifurcata</taxon>
        <taxon>Unidentata</taxon>
        <taxon>Episquamata</taxon>
        <taxon>Toxicofera</taxon>
        <taxon>Serpentes</taxon>
        <taxon>Colubroidea</taxon>
        <taxon>Colubridae</taxon>
        <taxon>Natricinae</taxon>
        <taxon>Thamnophis</taxon>
    </lineage>
</organism>
<evidence type="ECO:0000313" key="5">
    <source>
        <dbReference type="RefSeq" id="XP_013914938.1"/>
    </source>
</evidence>
<dbReference type="GeneID" id="106543446"/>
<dbReference type="InterPro" id="IPR035976">
    <property type="entry name" value="Sushi/SCR/CCP_sf"/>
</dbReference>
<sequence length="119" mass="13614">MIGNYLIRCEKNNNWVPIVPSCKNITSGICGSPSILNGDIEPLQPQYETGKTVVITCNRNYSFIDDTIIMTIQCQGYNLWHPPAQLCLCNFIKLVICGCSLPFWILAVTMFYRKYIEER</sequence>
<dbReference type="RefSeq" id="XP_013914938.1">
    <property type="nucleotide sequence ID" value="XM_014059463.1"/>
</dbReference>
<dbReference type="SUPFAM" id="SSF57535">
    <property type="entry name" value="Complement control module/SCR domain"/>
    <property type="match status" value="1"/>
</dbReference>
<keyword evidence="2" id="KW-0472">Membrane</keyword>
<feature type="domain" description="Sushi" evidence="3">
    <location>
        <begin position="30"/>
        <end position="87"/>
    </location>
</feature>
<protein>
    <submittedName>
        <fullName evidence="5">Complement receptor type 2-like isoform X1</fullName>
    </submittedName>
</protein>
<feature type="transmembrane region" description="Helical" evidence="2">
    <location>
        <begin position="91"/>
        <end position="112"/>
    </location>
</feature>
<keyword evidence="4" id="KW-1185">Reference proteome</keyword>
<dbReference type="Pfam" id="PF00084">
    <property type="entry name" value="Sushi"/>
    <property type="match status" value="1"/>
</dbReference>
<dbReference type="Gene3D" id="2.10.70.10">
    <property type="entry name" value="Complement Module, domain 1"/>
    <property type="match status" value="1"/>
</dbReference>
<dbReference type="OrthoDB" id="9042511at2759"/>
<evidence type="ECO:0000259" key="3">
    <source>
        <dbReference type="SMART" id="SM00032"/>
    </source>
</evidence>
<name>A0A6I9XWB5_9SAUR</name>
<reference evidence="5" key="1">
    <citation type="submission" date="2025-08" db="UniProtKB">
        <authorList>
            <consortium name="RefSeq"/>
        </authorList>
    </citation>
    <scope>IDENTIFICATION</scope>
    <source>
        <tissue evidence="5">Skeletal muscle</tissue>
    </source>
</reference>
<accession>A0A6I9XWB5</accession>
<gene>
    <name evidence="5" type="primary">LOC106543446</name>
</gene>
<dbReference type="AlphaFoldDB" id="A0A6I9XWB5"/>
<keyword evidence="2" id="KW-0812">Transmembrane</keyword>
<dbReference type="CDD" id="cd00033">
    <property type="entry name" value="CCP"/>
    <property type="match status" value="1"/>
</dbReference>
<keyword evidence="2" id="KW-1133">Transmembrane helix</keyword>
<evidence type="ECO:0000313" key="4">
    <source>
        <dbReference type="Proteomes" id="UP000504617"/>
    </source>
</evidence>
<evidence type="ECO:0000256" key="1">
    <source>
        <dbReference type="ARBA" id="ARBA00023157"/>
    </source>
</evidence>
<proteinExistence type="predicted"/>
<dbReference type="KEGG" id="tsr:106543446"/>